<evidence type="ECO:0008006" key="5">
    <source>
        <dbReference type="Google" id="ProtNLM"/>
    </source>
</evidence>
<feature type="chain" id="PRO_5008057745" description="Secreted protein" evidence="2">
    <location>
        <begin position="17"/>
        <end position="119"/>
    </location>
</feature>
<dbReference type="InParanoid" id="A0A177C3I6"/>
<evidence type="ECO:0000313" key="3">
    <source>
        <dbReference type="EMBL" id="OAG01442.1"/>
    </source>
</evidence>
<dbReference type="EMBL" id="KV441557">
    <property type="protein sequence ID" value="OAG01442.1"/>
    <property type="molecule type" value="Genomic_DNA"/>
</dbReference>
<keyword evidence="2" id="KW-0732">Signal</keyword>
<dbReference type="Proteomes" id="UP000077069">
    <property type="component" value="Unassembled WGS sequence"/>
</dbReference>
<dbReference type="RefSeq" id="XP_018031807.1">
    <property type="nucleotide sequence ID" value="XM_018185553.1"/>
</dbReference>
<keyword evidence="4" id="KW-1185">Reference proteome</keyword>
<dbReference type="GeneID" id="28769039"/>
<proteinExistence type="predicted"/>
<reference evidence="3 4" key="1">
    <citation type="submission" date="2016-05" db="EMBL/GenBank/DDBJ databases">
        <title>Comparative analysis of secretome profiles of manganese(II)-oxidizing ascomycete fungi.</title>
        <authorList>
            <consortium name="DOE Joint Genome Institute"/>
            <person name="Zeiner C.A."/>
            <person name="Purvine S.O."/>
            <person name="Zink E.M."/>
            <person name="Wu S."/>
            <person name="Pasa-Tolic L."/>
            <person name="Chaput D.L."/>
            <person name="Haridas S."/>
            <person name="Grigoriev I.V."/>
            <person name="Santelli C.M."/>
            <person name="Hansel C.M."/>
        </authorList>
    </citation>
    <scope>NUCLEOTIDE SEQUENCE [LARGE SCALE GENOMIC DNA]</scope>
    <source>
        <strain evidence="3 4">AP3s5-JAC2a</strain>
    </source>
</reference>
<feature type="signal peptide" evidence="2">
    <location>
        <begin position="1"/>
        <end position="16"/>
    </location>
</feature>
<dbReference type="AlphaFoldDB" id="A0A177C3I6"/>
<feature type="region of interest" description="Disordered" evidence="1">
    <location>
        <begin position="94"/>
        <end position="119"/>
    </location>
</feature>
<name>A0A177C3I6_9PLEO</name>
<protein>
    <recommendedName>
        <fullName evidence="5">Secreted protein</fullName>
    </recommendedName>
</protein>
<evidence type="ECO:0000313" key="4">
    <source>
        <dbReference type="Proteomes" id="UP000077069"/>
    </source>
</evidence>
<sequence length="119" mass="13567">MAYAVLFCAFLAPVDPAALWCGQRSDGIVDNLEKNANCMLAMLTVVPERTLRRRVRQRGRVFGRTRFHSNHRPSSHGLCWLHAPQRHLQFSAQRATFEDDSGRHDSGPRRVPELTTSRV</sequence>
<organism evidence="3 4">
    <name type="scientific">Paraphaeosphaeria sporulosa</name>
    <dbReference type="NCBI Taxonomy" id="1460663"/>
    <lineage>
        <taxon>Eukaryota</taxon>
        <taxon>Fungi</taxon>
        <taxon>Dikarya</taxon>
        <taxon>Ascomycota</taxon>
        <taxon>Pezizomycotina</taxon>
        <taxon>Dothideomycetes</taxon>
        <taxon>Pleosporomycetidae</taxon>
        <taxon>Pleosporales</taxon>
        <taxon>Massarineae</taxon>
        <taxon>Didymosphaeriaceae</taxon>
        <taxon>Paraphaeosphaeria</taxon>
    </lineage>
</organism>
<accession>A0A177C3I6</accession>
<feature type="compositionally biased region" description="Basic and acidic residues" evidence="1">
    <location>
        <begin position="96"/>
        <end position="112"/>
    </location>
</feature>
<evidence type="ECO:0000256" key="1">
    <source>
        <dbReference type="SAM" id="MobiDB-lite"/>
    </source>
</evidence>
<evidence type="ECO:0000256" key="2">
    <source>
        <dbReference type="SAM" id="SignalP"/>
    </source>
</evidence>
<gene>
    <name evidence="3" type="ORF">CC84DRAFT_196966</name>
</gene>